<feature type="transmembrane region" description="Helical" evidence="1">
    <location>
        <begin position="101"/>
        <end position="119"/>
    </location>
</feature>
<keyword evidence="1" id="KW-0812">Transmembrane</keyword>
<sequence length="170" mass="18080">MATAVATVPRPRALATIAGGGLLAGFLDGSDAIIHYTFMLGIPARNIFRYIASGLIGMHAATQLGALGVLLGVILHFTIAIGAATVYYFTALKLPILIRRPYLSGAIFCVGLHLFMQYVVIPLSAVPKNPNARFSWTELASALFAHIVLIGFSISLIARHSARARPLPTP</sequence>
<gene>
    <name evidence="2" type="ORF">H7849_09010</name>
</gene>
<evidence type="ECO:0000313" key="3">
    <source>
        <dbReference type="Proteomes" id="UP000515312"/>
    </source>
</evidence>
<dbReference type="AlphaFoldDB" id="A0A7G8BNA0"/>
<evidence type="ECO:0000256" key="1">
    <source>
        <dbReference type="SAM" id="Phobius"/>
    </source>
</evidence>
<protein>
    <recommendedName>
        <fullName evidence="4">DUF1440 domain-containing protein</fullName>
    </recommendedName>
</protein>
<evidence type="ECO:0000313" key="2">
    <source>
        <dbReference type="EMBL" id="QNI34020.1"/>
    </source>
</evidence>
<keyword evidence="1" id="KW-1133">Transmembrane helix</keyword>
<dbReference type="EMBL" id="CP060394">
    <property type="protein sequence ID" value="QNI34020.1"/>
    <property type="molecule type" value="Genomic_DNA"/>
</dbReference>
<evidence type="ECO:0008006" key="4">
    <source>
        <dbReference type="Google" id="ProtNLM"/>
    </source>
</evidence>
<proteinExistence type="predicted"/>
<reference evidence="2 3" key="1">
    <citation type="submission" date="2020-08" db="EMBL/GenBank/DDBJ databases">
        <title>Edaphobacter telluris sp. nov. and Acidobacterium dinghuensis sp. nov., two acidobacteria isolated from forest soil.</title>
        <authorList>
            <person name="Fu J."/>
            <person name="Qiu L."/>
        </authorList>
    </citation>
    <scope>NUCLEOTIDE SEQUENCE [LARGE SCALE GENOMIC DNA]</scope>
    <source>
        <strain evidence="2">4Y35</strain>
    </source>
</reference>
<feature type="transmembrane region" description="Helical" evidence="1">
    <location>
        <begin position="139"/>
        <end position="158"/>
    </location>
</feature>
<dbReference type="KEGG" id="adin:H7849_09010"/>
<keyword evidence="1" id="KW-0472">Membrane</keyword>
<accession>A0A7G8BNA0</accession>
<name>A0A7G8BNA0_9BACT</name>
<dbReference type="Proteomes" id="UP000515312">
    <property type="component" value="Chromosome"/>
</dbReference>
<feature type="transmembrane region" description="Helical" evidence="1">
    <location>
        <begin position="64"/>
        <end position="89"/>
    </location>
</feature>
<organism evidence="2 3">
    <name type="scientific">Alloacidobacterium dinghuense</name>
    <dbReference type="NCBI Taxonomy" id="2763107"/>
    <lineage>
        <taxon>Bacteria</taxon>
        <taxon>Pseudomonadati</taxon>
        <taxon>Acidobacteriota</taxon>
        <taxon>Terriglobia</taxon>
        <taxon>Terriglobales</taxon>
        <taxon>Acidobacteriaceae</taxon>
        <taxon>Alloacidobacterium</taxon>
    </lineage>
</organism>
<dbReference type="RefSeq" id="WP_186745840.1">
    <property type="nucleotide sequence ID" value="NZ_CP060394.1"/>
</dbReference>
<keyword evidence="3" id="KW-1185">Reference proteome</keyword>